<dbReference type="EMBL" id="MVGT01004443">
    <property type="protein sequence ID" value="OUZ99455.1"/>
    <property type="molecule type" value="Genomic_DNA"/>
</dbReference>
<dbReference type="AlphaFoldDB" id="A0A200PMK9"/>
<evidence type="ECO:0000256" key="1">
    <source>
        <dbReference type="SAM" id="MobiDB-lite"/>
    </source>
</evidence>
<feature type="region of interest" description="Disordered" evidence="1">
    <location>
        <begin position="214"/>
        <end position="233"/>
    </location>
</feature>
<name>A0A200PMK9_MACCD</name>
<evidence type="ECO:0000259" key="2">
    <source>
        <dbReference type="Pfam" id="PF12776"/>
    </source>
</evidence>
<dbReference type="InterPro" id="IPR024752">
    <property type="entry name" value="Myb/SANT-like_dom"/>
</dbReference>
<sequence length="354" mass="41261">MDTSNQGKGTYKAWTTEESNELLKLLVDAVGRNWRDKSGSFNKKCIETHILPALNEKLKCTKTYEQYLSRYKWFKKRHQSYEELLKFSSGFGWEPTTKMFTNVNDEVWDNYIKSHPNHAWMRTQTCDDYEDLCIVVGNKTAVGRTSIDLHQEDTGARTCEDEDNRNPCEGFVPGSIDLDEDNNAYNIYNAYFPSFQAESAEPFVPLPTEVTSREIPSERRIGQKKRARNVFESTSASPSISQVDKLMENLSTGLDTVTTNINAMRGLMEERAKDLEIEKREKQKEKEKREMEKEKREMEKKNNNFWVAIMETPDLSMDARFKVVDLLDTKGKREMFKLLSPEERKMWVATKMKE</sequence>
<dbReference type="InterPro" id="IPR056253">
    <property type="entry name" value="At2g29880-like_C"/>
</dbReference>
<dbReference type="PANTHER" id="PTHR47864:SF2">
    <property type="entry name" value="MYB_SANT-LIKE DNA-BINDING DOMAIN PROTEIN"/>
    <property type="match status" value="1"/>
</dbReference>
<dbReference type="Pfam" id="PF24769">
    <property type="entry name" value="At2g29880_C"/>
    <property type="match status" value="1"/>
</dbReference>
<accession>A0A200PMK9</accession>
<dbReference type="OMA" id="KEQANCE"/>
<organism evidence="4 5">
    <name type="scientific">Macleaya cordata</name>
    <name type="common">Five-seeded plume-poppy</name>
    <name type="synonym">Bocconia cordata</name>
    <dbReference type="NCBI Taxonomy" id="56857"/>
    <lineage>
        <taxon>Eukaryota</taxon>
        <taxon>Viridiplantae</taxon>
        <taxon>Streptophyta</taxon>
        <taxon>Embryophyta</taxon>
        <taxon>Tracheophyta</taxon>
        <taxon>Spermatophyta</taxon>
        <taxon>Magnoliopsida</taxon>
        <taxon>Ranunculales</taxon>
        <taxon>Papaveraceae</taxon>
        <taxon>Papaveroideae</taxon>
        <taxon>Macleaya</taxon>
    </lineage>
</organism>
<dbReference type="OrthoDB" id="1165151at2759"/>
<dbReference type="InterPro" id="IPR055314">
    <property type="entry name" value="At2g29880-like"/>
</dbReference>
<feature type="domain" description="Myb/SANT-like" evidence="2">
    <location>
        <begin position="14"/>
        <end position="111"/>
    </location>
</feature>
<gene>
    <name evidence="4" type="ORF">BVC80_1801g42</name>
</gene>
<evidence type="ECO:0000313" key="4">
    <source>
        <dbReference type="EMBL" id="OUZ99455.1"/>
    </source>
</evidence>
<dbReference type="Proteomes" id="UP000195402">
    <property type="component" value="Unassembled WGS sequence"/>
</dbReference>
<dbReference type="Pfam" id="PF12776">
    <property type="entry name" value="Myb_DNA-bind_3"/>
    <property type="match status" value="1"/>
</dbReference>
<keyword evidence="5" id="KW-1185">Reference proteome</keyword>
<feature type="domain" description="At2g29880-like C-terminal" evidence="3">
    <location>
        <begin position="306"/>
        <end position="351"/>
    </location>
</feature>
<comment type="caution">
    <text evidence="4">The sequence shown here is derived from an EMBL/GenBank/DDBJ whole genome shotgun (WGS) entry which is preliminary data.</text>
</comment>
<dbReference type="InParanoid" id="A0A200PMK9"/>
<feature type="region of interest" description="Disordered" evidence="1">
    <location>
        <begin position="276"/>
        <end position="298"/>
    </location>
</feature>
<evidence type="ECO:0000313" key="5">
    <source>
        <dbReference type="Proteomes" id="UP000195402"/>
    </source>
</evidence>
<reference evidence="4 5" key="1">
    <citation type="journal article" date="2017" name="Mol. Plant">
        <title>The Genome of Medicinal Plant Macleaya cordata Provides New Insights into Benzylisoquinoline Alkaloids Metabolism.</title>
        <authorList>
            <person name="Liu X."/>
            <person name="Liu Y."/>
            <person name="Huang P."/>
            <person name="Ma Y."/>
            <person name="Qing Z."/>
            <person name="Tang Q."/>
            <person name="Cao H."/>
            <person name="Cheng P."/>
            <person name="Zheng Y."/>
            <person name="Yuan Z."/>
            <person name="Zhou Y."/>
            <person name="Liu J."/>
            <person name="Tang Z."/>
            <person name="Zhuo Y."/>
            <person name="Zhang Y."/>
            <person name="Yu L."/>
            <person name="Huang J."/>
            <person name="Yang P."/>
            <person name="Peng Q."/>
            <person name="Zhang J."/>
            <person name="Jiang W."/>
            <person name="Zhang Z."/>
            <person name="Lin K."/>
            <person name="Ro D.K."/>
            <person name="Chen X."/>
            <person name="Xiong X."/>
            <person name="Shang Y."/>
            <person name="Huang S."/>
            <person name="Zeng J."/>
        </authorList>
    </citation>
    <scope>NUCLEOTIDE SEQUENCE [LARGE SCALE GENOMIC DNA]</scope>
    <source>
        <strain evidence="5">cv. BLH2017</strain>
        <tissue evidence="4">Root</tissue>
    </source>
</reference>
<evidence type="ECO:0000259" key="3">
    <source>
        <dbReference type="Pfam" id="PF24769"/>
    </source>
</evidence>
<dbReference type="PANTHER" id="PTHR47864">
    <property type="entry name" value="TRANSMEMBRANE PROTEIN"/>
    <property type="match status" value="1"/>
</dbReference>
<proteinExistence type="predicted"/>
<protein>
    <submittedName>
        <fullName evidence="4">Myb/SANT-like domain</fullName>
    </submittedName>
</protein>